<dbReference type="GO" id="GO:0016787">
    <property type="term" value="F:hydrolase activity"/>
    <property type="evidence" value="ECO:0007669"/>
    <property type="project" value="UniProtKB-KW"/>
</dbReference>
<evidence type="ECO:0000313" key="3">
    <source>
        <dbReference type="Proteomes" id="UP001056937"/>
    </source>
</evidence>
<feature type="region of interest" description="Disordered" evidence="1">
    <location>
        <begin position="22"/>
        <end position="41"/>
    </location>
</feature>
<dbReference type="InterPro" id="IPR051321">
    <property type="entry name" value="PHA/PHB_synthase"/>
</dbReference>
<evidence type="ECO:0000313" key="2">
    <source>
        <dbReference type="EMBL" id="USI74023.1"/>
    </source>
</evidence>
<dbReference type="SUPFAM" id="SSF53474">
    <property type="entry name" value="alpha/beta-Hydrolases"/>
    <property type="match status" value="1"/>
</dbReference>
<dbReference type="EMBL" id="CP084930">
    <property type="protein sequence ID" value="USI74023.1"/>
    <property type="molecule type" value="Genomic_DNA"/>
</dbReference>
<dbReference type="InterPro" id="IPR029058">
    <property type="entry name" value="AB_hydrolase_fold"/>
</dbReference>
<dbReference type="Gene3D" id="3.40.50.1820">
    <property type="entry name" value="alpha/beta hydrolase"/>
    <property type="match status" value="1"/>
</dbReference>
<dbReference type="PANTHER" id="PTHR36837:SF2">
    <property type="entry name" value="POLY(3-HYDROXYALKANOATE) POLYMERASE SUBUNIT PHAC"/>
    <property type="match status" value="1"/>
</dbReference>
<keyword evidence="3" id="KW-1185">Reference proteome</keyword>
<accession>A0ABY4XAN3</accession>
<name>A0ABY4XAN3_9SPHN</name>
<dbReference type="PANTHER" id="PTHR36837">
    <property type="entry name" value="POLY(3-HYDROXYALKANOATE) POLYMERASE SUBUNIT PHAC"/>
    <property type="match status" value="1"/>
</dbReference>
<sequence>MLRSETEGDPARRAAALAGLAAYQRAPRPERPPPPPTLARHGRARLLDYGGDGPPLLIVPSLINGPEILDLLPDLSMLRWLAGQGVRPLLLDWGSPSADERGLGIAGHVETLLLPLLRGLGEPVLLAGYCLGGTMALAAACRHPVRALALIAAPWRFAGFPEVARTGIAELWSQAGPLVERLGLLPLEVLQSGFWRLDSRRTIAKFEAFGAAPPDGLRTARFVAMEDWANGGPPLTEAAGRDLAETLFAADAPGHGAWMVGGAPVTPATLACPVLDIVSTTDRIVPAASAAGLGTRITLDLGHVGMIVGGQARARLWQPLARWLVDQAQSSAR</sequence>
<proteinExistence type="predicted"/>
<evidence type="ECO:0000256" key="1">
    <source>
        <dbReference type="SAM" id="MobiDB-lite"/>
    </source>
</evidence>
<protein>
    <submittedName>
        <fullName evidence="2">Alpha/beta fold hydrolase</fullName>
    </submittedName>
</protein>
<dbReference type="Proteomes" id="UP001056937">
    <property type="component" value="Chromosome 1"/>
</dbReference>
<gene>
    <name evidence="2" type="ORF">LHA26_06055</name>
</gene>
<reference evidence="2" key="1">
    <citation type="journal article" date="2022" name="Toxins">
        <title>Genomic Analysis of Sphingopyxis sp. USTB-05 for Biodegrading Cyanobacterial Hepatotoxins.</title>
        <authorList>
            <person name="Liu C."/>
            <person name="Xu Q."/>
            <person name="Zhao Z."/>
            <person name="Zhang H."/>
            <person name="Liu X."/>
            <person name="Yin C."/>
            <person name="Liu Y."/>
            <person name="Yan H."/>
        </authorList>
    </citation>
    <scope>NUCLEOTIDE SEQUENCE</scope>
    <source>
        <strain evidence="2">NBD5</strain>
    </source>
</reference>
<keyword evidence="2" id="KW-0378">Hydrolase</keyword>
<organism evidence="2 3">
    <name type="scientific">Sphingomonas morindae</name>
    <dbReference type="NCBI Taxonomy" id="1541170"/>
    <lineage>
        <taxon>Bacteria</taxon>
        <taxon>Pseudomonadati</taxon>
        <taxon>Pseudomonadota</taxon>
        <taxon>Alphaproteobacteria</taxon>
        <taxon>Sphingomonadales</taxon>
        <taxon>Sphingomonadaceae</taxon>
        <taxon>Sphingomonas</taxon>
    </lineage>
</organism>
<dbReference type="RefSeq" id="WP_252167829.1">
    <property type="nucleotide sequence ID" value="NZ_CP084930.1"/>
</dbReference>